<reference evidence="2 3" key="1">
    <citation type="journal article" date="2018" name="Proc. R. Soc. B">
        <title>A non-coding region near Follistatin controls head colour polymorphism in the Gouldian finch.</title>
        <authorList>
            <person name="Toomey M.B."/>
            <person name="Marques C.I."/>
            <person name="Andrade P."/>
            <person name="Araujo P.M."/>
            <person name="Sabatino S."/>
            <person name="Gazda M.A."/>
            <person name="Afonso S."/>
            <person name="Lopes R.J."/>
            <person name="Corbo J.C."/>
            <person name="Carneiro M."/>
        </authorList>
    </citation>
    <scope>NUCLEOTIDE SEQUENCE [LARGE SCALE GENOMIC DNA]</scope>
    <source>
        <strain evidence="2">Red01</strain>
        <tissue evidence="2">Muscle</tissue>
    </source>
</reference>
<evidence type="ECO:0000313" key="3">
    <source>
        <dbReference type="Proteomes" id="UP000276834"/>
    </source>
</evidence>
<comment type="caution">
    <text evidence="2">The sequence shown here is derived from an EMBL/GenBank/DDBJ whole genome shotgun (WGS) entry which is preliminary data.</text>
</comment>
<organism evidence="2 3">
    <name type="scientific">Chloebia gouldiae</name>
    <name type="common">Gouldian finch</name>
    <name type="synonym">Erythrura gouldiae</name>
    <dbReference type="NCBI Taxonomy" id="44316"/>
    <lineage>
        <taxon>Eukaryota</taxon>
        <taxon>Metazoa</taxon>
        <taxon>Chordata</taxon>
        <taxon>Craniata</taxon>
        <taxon>Vertebrata</taxon>
        <taxon>Euteleostomi</taxon>
        <taxon>Archelosauria</taxon>
        <taxon>Archosauria</taxon>
        <taxon>Dinosauria</taxon>
        <taxon>Saurischia</taxon>
        <taxon>Theropoda</taxon>
        <taxon>Coelurosauria</taxon>
        <taxon>Aves</taxon>
        <taxon>Neognathae</taxon>
        <taxon>Neoaves</taxon>
        <taxon>Telluraves</taxon>
        <taxon>Australaves</taxon>
        <taxon>Passeriformes</taxon>
        <taxon>Passeroidea</taxon>
        <taxon>Passeridae</taxon>
        <taxon>Chloebia</taxon>
    </lineage>
</organism>
<dbReference type="EMBL" id="QUSF01000018">
    <property type="protein sequence ID" value="RLW02541.1"/>
    <property type="molecule type" value="Genomic_DNA"/>
</dbReference>
<evidence type="ECO:0000256" key="1">
    <source>
        <dbReference type="SAM" id="MobiDB-lite"/>
    </source>
</evidence>
<feature type="compositionally biased region" description="Basic and acidic residues" evidence="1">
    <location>
        <begin position="45"/>
        <end position="55"/>
    </location>
</feature>
<feature type="region of interest" description="Disordered" evidence="1">
    <location>
        <begin position="44"/>
        <end position="101"/>
    </location>
</feature>
<name>A0A3L8SI95_CHLGU</name>
<gene>
    <name evidence="2" type="ORF">DV515_00007141</name>
</gene>
<dbReference type="Proteomes" id="UP000276834">
    <property type="component" value="Unassembled WGS sequence"/>
</dbReference>
<evidence type="ECO:0000313" key="2">
    <source>
        <dbReference type="EMBL" id="RLW02541.1"/>
    </source>
</evidence>
<dbReference type="AlphaFoldDB" id="A0A3L8SI95"/>
<keyword evidence="3" id="KW-1185">Reference proteome</keyword>
<sequence length="178" mass="18708">MPCVHPQSPARLTSAGITLRADAEDVQGKLALVGTLAKVQAAANEDNHVSKEQEIQKGYSSPNRSTSCAAHGDKSGLRAASAKYPERAGHSSDGQNLPGADSASVPNCPLRFALGITCSSVLSAVPDDLERGSKCVITTRPVVNSVRKRAESEPQSKEPYCDTVYLQNALLSSKSSES</sequence>
<feature type="compositionally biased region" description="Polar residues" evidence="1">
    <location>
        <begin position="58"/>
        <end position="68"/>
    </location>
</feature>
<proteinExistence type="predicted"/>
<protein>
    <submittedName>
        <fullName evidence="2">Uncharacterized protein</fullName>
    </submittedName>
</protein>
<accession>A0A3L8SI95</accession>